<feature type="domain" description="Protein kinase" evidence="12">
    <location>
        <begin position="14"/>
        <end position="273"/>
    </location>
</feature>
<sequence length="612" mass="64377">MAGVDDEGTGFGQYRLGRLLGRGGFGEVYEAVDTRMGRRVALKVINPAYSQDEAFRQRMFREAQTAGRLHEPHVVPVHSCGEIDGRLFIDMRLIEGTDVRGLLADIGAMDPARAVDVVSQVAAALDAAHAQSIVHRDVKPANILLTDGDFAYLVDFGLANADGDTRLTRSGTAVGTLAYMAPERFSGEDAGVAGDVYALACVLFECVTGSPPFSGDTPSVINGHLSSPVPAASGRRPGVPQALDSVIAKGMAKDPCDRYPSAGALAAGARDVLSRPDFHQAETVMADPVRQVDWSPPRTPRLDLPPPYVDQPATTKKRRSRRRRVVVGGLAVAVTTVVGLATWGIATDSGIRDMLSFDSHGELLPFTGLQNPWGIAVTPGGDVYITDRRGGLNQDVVLKLASGADAATELPFGDLFESFGIAVDDSDNVYVTSWAPGRVMKLAAGQSTPTVLPFPDLGEPTTSIAVDSTGNVYAFNDRDELLKLAPGGALTPLPLGQLDDPDGVAVDSVGNVYVTDGGNRLLKLTPGASGPTQVASIENPTAIAVDKSGNVYVDSASTTGLLKWGAGANTPVQLPYLGTFSEMAFDDAGNLYATMGSGVKEVRKFSPEELTP</sequence>
<dbReference type="Gene3D" id="2.40.10.500">
    <property type="match status" value="1"/>
</dbReference>
<dbReference type="PROSITE" id="PS50011">
    <property type="entry name" value="PROTEIN_KINASE_DOM"/>
    <property type="match status" value="1"/>
</dbReference>
<dbReference type="InterPro" id="IPR001258">
    <property type="entry name" value="NHL_repeat"/>
</dbReference>
<dbReference type="InterPro" id="IPR011009">
    <property type="entry name" value="Kinase-like_dom_sf"/>
</dbReference>
<dbReference type="Gene3D" id="3.30.200.20">
    <property type="entry name" value="Phosphorylase Kinase, domain 1"/>
    <property type="match status" value="1"/>
</dbReference>
<dbReference type="InterPro" id="IPR017441">
    <property type="entry name" value="Protein_kinase_ATP_BS"/>
</dbReference>
<evidence type="ECO:0000256" key="4">
    <source>
        <dbReference type="ARBA" id="ARBA00022737"/>
    </source>
</evidence>
<dbReference type="SUPFAM" id="SSF63829">
    <property type="entry name" value="Calcium-dependent phosphotriesterase"/>
    <property type="match status" value="1"/>
</dbReference>
<evidence type="ECO:0000256" key="1">
    <source>
        <dbReference type="ARBA" id="ARBA00012513"/>
    </source>
</evidence>
<reference evidence="13 14" key="1">
    <citation type="submission" date="2014-11" db="EMBL/GenBank/DDBJ databases">
        <title>Mycobacterium setense Manresensis Genome.</title>
        <authorList>
            <person name="Rech G."/>
            <person name="Sumoy L."/>
        </authorList>
    </citation>
    <scope>NUCLEOTIDE SEQUENCE [LARGE SCALE GENOMIC DNA]</scope>
    <source>
        <strain evidence="13 14">Manresensis</strain>
    </source>
</reference>
<feature type="transmembrane region" description="Helical" evidence="11">
    <location>
        <begin position="325"/>
        <end position="346"/>
    </location>
</feature>
<evidence type="ECO:0000256" key="10">
    <source>
        <dbReference type="SAM" id="MobiDB-lite"/>
    </source>
</evidence>
<evidence type="ECO:0000313" key="14">
    <source>
        <dbReference type="Proteomes" id="UP000031004"/>
    </source>
</evidence>
<evidence type="ECO:0000256" key="8">
    <source>
        <dbReference type="PROSITE-ProRule" id="PRU00504"/>
    </source>
</evidence>
<gene>
    <name evidence="13" type="ORF">QQ44_00140</name>
</gene>
<dbReference type="EMBL" id="JTLZ01000001">
    <property type="protein sequence ID" value="KHO28035.1"/>
    <property type="molecule type" value="Genomic_DNA"/>
</dbReference>
<evidence type="ECO:0000256" key="7">
    <source>
        <dbReference type="ARBA" id="ARBA00022840"/>
    </source>
</evidence>
<keyword evidence="11" id="KW-1133">Transmembrane helix</keyword>
<evidence type="ECO:0000256" key="2">
    <source>
        <dbReference type="ARBA" id="ARBA00022527"/>
    </source>
</evidence>
<dbReference type="Gene3D" id="1.10.510.10">
    <property type="entry name" value="Transferase(Phosphotransferase) domain 1"/>
    <property type="match status" value="1"/>
</dbReference>
<keyword evidence="5 9" id="KW-0547">Nucleotide-binding</keyword>
<accession>A0ABR4Z208</accession>
<evidence type="ECO:0000256" key="3">
    <source>
        <dbReference type="ARBA" id="ARBA00022679"/>
    </source>
</evidence>
<dbReference type="InterPro" id="IPR000719">
    <property type="entry name" value="Prot_kinase_dom"/>
</dbReference>
<dbReference type="InterPro" id="IPR011042">
    <property type="entry name" value="6-blade_b-propeller_TolB-like"/>
</dbReference>
<evidence type="ECO:0000256" key="6">
    <source>
        <dbReference type="ARBA" id="ARBA00022777"/>
    </source>
</evidence>
<dbReference type="Pfam" id="PF00069">
    <property type="entry name" value="Pkinase"/>
    <property type="match status" value="1"/>
</dbReference>
<keyword evidence="11" id="KW-0472">Membrane</keyword>
<dbReference type="CDD" id="cd14014">
    <property type="entry name" value="STKc_PknB_like"/>
    <property type="match status" value="1"/>
</dbReference>
<name>A0ABR4Z208_9MYCO</name>
<dbReference type="Pfam" id="PF01436">
    <property type="entry name" value="NHL"/>
    <property type="match status" value="1"/>
</dbReference>
<dbReference type="Proteomes" id="UP000031004">
    <property type="component" value="Unassembled WGS sequence"/>
</dbReference>
<keyword evidence="2" id="KW-0723">Serine/threonine-protein kinase</keyword>
<comment type="caution">
    <text evidence="13">The sequence shown here is derived from an EMBL/GenBank/DDBJ whole genome shotgun (WGS) entry which is preliminary data.</text>
</comment>
<dbReference type="PANTHER" id="PTHR43289">
    <property type="entry name" value="MITOGEN-ACTIVATED PROTEIN KINASE KINASE KINASE 20-RELATED"/>
    <property type="match status" value="1"/>
</dbReference>
<dbReference type="SMART" id="SM00220">
    <property type="entry name" value="S_TKc"/>
    <property type="match status" value="1"/>
</dbReference>
<evidence type="ECO:0000256" key="5">
    <source>
        <dbReference type="ARBA" id="ARBA00022741"/>
    </source>
</evidence>
<keyword evidence="6" id="KW-0418">Kinase</keyword>
<keyword evidence="7 9" id="KW-0067">ATP-binding</keyword>
<evidence type="ECO:0000259" key="12">
    <source>
        <dbReference type="PROSITE" id="PS50011"/>
    </source>
</evidence>
<dbReference type="Gene3D" id="2.120.10.30">
    <property type="entry name" value="TolB, C-terminal domain"/>
    <property type="match status" value="1"/>
</dbReference>
<dbReference type="PROSITE" id="PS00108">
    <property type="entry name" value="PROTEIN_KINASE_ST"/>
    <property type="match status" value="1"/>
</dbReference>
<dbReference type="EC" id="2.7.11.1" evidence="1"/>
<keyword evidence="3" id="KW-0808">Transferase</keyword>
<evidence type="ECO:0000313" key="13">
    <source>
        <dbReference type="EMBL" id="KHO28035.1"/>
    </source>
</evidence>
<evidence type="ECO:0000256" key="9">
    <source>
        <dbReference type="PROSITE-ProRule" id="PRU10141"/>
    </source>
</evidence>
<feature type="repeat" description="NHL" evidence="8">
    <location>
        <begin position="496"/>
        <end position="527"/>
    </location>
</feature>
<feature type="region of interest" description="Disordered" evidence="10">
    <location>
        <begin position="291"/>
        <end position="321"/>
    </location>
</feature>
<evidence type="ECO:0000256" key="11">
    <source>
        <dbReference type="SAM" id="Phobius"/>
    </source>
</evidence>
<keyword evidence="4" id="KW-0677">Repeat</keyword>
<keyword evidence="11" id="KW-0812">Transmembrane</keyword>
<keyword evidence="14" id="KW-1185">Reference proteome</keyword>
<proteinExistence type="predicted"/>
<protein>
    <recommendedName>
        <fullName evidence="1">non-specific serine/threonine protein kinase</fullName>
        <ecNumber evidence="1">2.7.11.1</ecNumber>
    </recommendedName>
</protein>
<dbReference type="InterPro" id="IPR008271">
    <property type="entry name" value="Ser/Thr_kinase_AS"/>
</dbReference>
<dbReference type="PROSITE" id="PS00107">
    <property type="entry name" value="PROTEIN_KINASE_ATP"/>
    <property type="match status" value="1"/>
</dbReference>
<dbReference type="PROSITE" id="PS51125">
    <property type="entry name" value="NHL"/>
    <property type="match status" value="1"/>
</dbReference>
<dbReference type="RefSeq" id="WP_039312664.1">
    <property type="nucleotide sequence ID" value="NZ_JACKSA010000014.1"/>
</dbReference>
<dbReference type="PANTHER" id="PTHR43289:SF6">
    <property type="entry name" value="SERINE_THREONINE-PROTEIN KINASE NEKL-3"/>
    <property type="match status" value="1"/>
</dbReference>
<dbReference type="SUPFAM" id="SSF56112">
    <property type="entry name" value="Protein kinase-like (PK-like)"/>
    <property type="match status" value="1"/>
</dbReference>
<feature type="compositionally biased region" description="Pro residues" evidence="10">
    <location>
        <begin position="297"/>
        <end position="309"/>
    </location>
</feature>
<organism evidence="13 14">
    <name type="scientific">Mycolicibacterium setense</name>
    <dbReference type="NCBI Taxonomy" id="431269"/>
    <lineage>
        <taxon>Bacteria</taxon>
        <taxon>Bacillati</taxon>
        <taxon>Actinomycetota</taxon>
        <taxon>Actinomycetes</taxon>
        <taxon>Mycobacteriales</taxon>
        <taxon>Mycobacteriaceae</taxon>
        <taxon>Mycolicibacterium</taxon>
    </lineage>
</organism>
<feature type="binding site" evidence="9">
    <location>
        <position position="43"/>
    </location>
    <ligand>
        <name>ATP</name>
        <dbReference type="ChEBI" id="CHEBI:30616"/>
    </ligand>
</feature>